<accession>A0A8X7CA07</accession>
<dbReference type="InterPro" id="IPR013783">
    <property type="entry name" value="Ig-like_fold"/>
</dbReference>
<dbReference type="InterPro" id="IPR003598">
    <property type="entry name" value="Ig_sub2"/>
</dbReference>
<dbReference type="PROSITE" id="PS50835">
    <property type="entry name" value="IG_LIKE"/>
    <property type="match status" value="2"/>
</dbReference>
<feature type="region of interest" description="Disordered" evidence="1">
    <location>
        <begin position="1"/>
        <end position="23"/>
    </location>
</feature>
<evidence type="ECO:0000256" key="1">
    <source>
        <dbReference type="SAM" id="MobiDB-lite"/>
    </source>
</evidence>
<dbReference type="InterPro" id="IPR003599">
    <property type="entry name" value="Ig_sub"/>
</dbReference>
<dbReference type="SMART" id="SM00408">
    <property type="entry name" value="IGc2"/>
    <property type="match status" value="2"/>
</dbReference>
<dbReference type="SMART" id="SM00409">
    <property type="entry name" value="IG"/>
    <property type="match status" value="2"/>
</dbReference>
<dbReference type="Proteomes" id="UP000886998">
    <property type="component" value="Unassembled WGS sequence"/>
</dbReference>
<dbReference type="InterPro" id="IPR036179">
    <property type="entry name" value="Ig-like_dom_sf"/>
</dbReference>
<dbReference type="SUPFAM" id="SSF48726">
    <property type="entry name" value="Immunoglobulin"/>
    <property type="match status" value="2"/>
</dbReference>
<organism evidence="3 4">
    <name type="scientific">Trichonephila inaurata madagascariensis</name>
    <dbReference type="NCBI Taxonomy" id="2747483"/>
    <lineage>
        <taxon>Eukaryota</taxon>
        <taxon>Metazoa</taxon>
        <taxon>Ecdysozoa</taxon>
        <taxon>Arthropoda</taxon>
        <taxon>Chelicerata</taxon>
        <taxon>Arachnida</taxon>
        <taxon>Araneae</taxon>
        <taxon>Araneomorphae</taxon>
        <taxon>Entelegynae</taxon>
        <taxon>Araneoidea</taxon>
        <taxon>Nephilidae</taxon>
        <taxon>Trichonephila</taxon>
        <taxon>Trichonephila inaurata</taxon>
    </lineage>
</organism>
<name>A0A8X7CA07_9ARAC</name>
<dbReference type="AlphaFoldDB" id="A0A8X7CA07"/>
<feature type="domain" description="Ig-like" evidence="2">
    <location>
        <begin position="45"/>
        <end position="140"/>
    </location>
</feature>
<dbReference type="CDD" id="cd00096">
    <property type="entry name" value="Ig"/>
    <property type="match status" value="2"/>
</dbReference>
<proteinExistence type="predicted"/>
<dbReference type="Gene3D" id="2.60.40.10">
    <property type="entry name" value="Immunoglobulins"/>
    <property type="match status" value="2"/>
</dbReference>
<evidence type="ECO:0000259" key="2">
    <source>
        <dbReference type="PROSITE" id="PS50835"/>
    </source>
</evidence>
<dbReference type="InterPro" id="IPR037448">
    <property type="entry name" value="Zig-8"/>
</dbReference>
<dbReference type="InterPro" id="IPR007110">
    <property type="entry name" value="Ig-like_dom"/>
</dbReference>
<comment type="caution">
    <text evidence="3">The sequence shown here is derived from an EMBL/GenBank/DDBJ whole genome shotgun (WGS) entry which is preliminary data.</text>
</comment>
<dbReference type="PANTHER" id="PTHR23279:SF36">
    <property type="entry name" value="DEFECTIVE PROBOSCIS EXTENSION RESPONSE 9, ISOFORM A"/>
    <property type="match status" value="1"/>
</dbReference>
<sequence>MANHQGLEEVSVLSGRMERSDEQEMHLAEIQGRPFEMLDGPRFPPSFYDSIETNLTFQERQTAHLNCSIHQLEDQMVSWVRNRDLSILTMGKQIYTADSRFRSLHHSDVWTLEIRDTHQEDSGIYECQVSTQPKMSREIQLNIIVVKAYISEGPVLYIKSGSPVQFTCHVEDKMAPNPLLWYHNERRFDVCEKKFRGISMLEYLGFPYSFSHLFIAETKLSDSGNYSCQPFYGEPANIILHVSNGK</sequence>
<gene>
    <name evidence="3" type="primary">AVEN_58406_1</name>
    <name evidence="3" type="ORF">TNIN_388021</name>
</gene>
<dbReference type="InterPro" id="IPR013098">
    <property type="entry name" value="Ig_I-set"/>
</dbReference>
<evidence type="ECO:0000313" key="3">
    <source>
        <dbReference type="EMBL" id="GFY63454.1"/>
    </source>
</evidence>
<keyword evidence="4" id="KW-1185">Reference proteome</keyword>
<feature type="domain" description="Ig-like" evidence="2">
    <location>
        <begin position="158"/>
        <end position="229"/>
    </location>
</feature>
<dbReference type="GO" id="GO:0032589">
    <property type="term" value="C:neuron projection membrane"/>
    <property type="evidence" value="ECO:0007669"/>
    <property type="project" value="TreeGrafter"/>
</dbReference>
<evidence type="ECO:0000313" key="4">
    <source>
        <dbReference type="Proteomes" id="UP000886998"/>
    </source>
</evidence>
<dbReference type="GO" id="GO:0050808">
    <property type="term" value="P:synapse organization"/>
    <property type="evidence" value="ECO:0007669"/>
    <property type="project" value="TreeGrafter"/>
</dbReference>
<dbReference type="Pfam" id="PF07679">
    <property type="entry name" value="I-set"/>
    <property type="match status" value="1"/>
</dbReference>
<reference evidence="3" key="1">
    <citation type="submission" date="2020-08" db="EMBL/GenBank/DDBJ databases">
        <title>Multicomponent nature underlies the extraordinary mechanical properties of spider dragline silk.</title>
        <authorList>
            <person name="Kono N."/>
            <person name="Nakamura H."/>
            <person name="Mori M."/>
            <person name="Yoshida Y."/>
            <person name="Ohtoshi R."/>
            <person name="Malay A.D."/>
            <person name="Moran D.A.P."/>
            <person name="Tomita M."/>
            <person name="Numata K."/>
            <person name="Arakawa K."/>
        </authorList>
    </citation>
    <scope>NUCLEOTIDE SEQUENCE</scope>
</reference>
<protein>
    <recommendedName>
        <fullName evidence="2">Ig-like domain-containing protein</fullName>
    </recommendedName>
</protein>
<dbReference type="EMBL" id="BMAV01014788">
    <property type="protein sequence ID" value="GFY63454.1"/>
    <property type="molecule type" value="Genomic_DNA"/>
</dbReference>
<dbReference type="PANTHER" id="PTHR23279">
    <property type="entry name" value="DEFECTIVE PROBOSCIS EXTENSION RESPONSE DPR -RELATED"/>
    <property type="match status" value="1"/>
</dbReference>
<dbReference type="OrthoDB" id="6423584at2759"/>